<dbReference type="eggNOG" id="COG1228">
    <property type="taxonomic scope" value="Bacteria"/>
</dbReference>
<dbReference type="STRING" id="1297742.A176_004669"/>
<proteinExistence type="predicted"/>
<dbReference type="RefSeq" id="WP_002637140.1">
    <property type="nucleotide sequence ID" value="NZ_CP012109.1"/>
</dbReference>
<dbReference type="InterPro" id="IPR051781">
    <property type="entry name" value="Metallo-dep_Hydrolase"/>
</dbReference>
<dbReference type="Gene3D" id="2.30.40.10">
    <property type="entry name" value="Urease, subunit C, domain 1"/>
    <property type="match status" value="1"/>
</dbReference>
<keyword evidence="1" id="KW-0732">Signal</keyword>
<feature type="chain" id="PRO_5005212735" evidence="1">
    <location>
        <begin position="18"/>
        <end position="429"/>
    </location>
</feature>
<dbReference type="EMBL" id="CP012109">
    <property type="protein sequence ID" value="AKQ67757.1"/>
    <property type="molecule type" value="Genomic_DNA"/>
</dbReference>
<sequence length="429" mass="45754">MRALLFASLLATAVATAAEPTHTTPPASYLLRPDRVFDGVTPKPHAGWVVLVTGDRIVAAGPESQVKVPEGTTPVDLGGTTLLPGLIEGHSHLLLHPYNEASWNDQVLKESLSLRVARATNHARATLEAGFTTARDLGSEGAADADVGLKQAIQQGIIPGPRLFVATRAIVATGSYAPKGFASEWTVPQGAEEADGVETLTRAVRAQIGRGADWVKVYGDYRWGPNHEGRPTFSLEEMKRIVDTARDSGRPVSVHASTPEGIRRAVLAGAASVEHGDEGTPEVFRLMAQRGVYLCPTLAATDAMFEQRGYRRGVDPEPATLQQKRASFRAALNAGVPMCAGGDSGVFPHGENARELELMVAYGMTPAQVLRAATSGNAAMLQREDRIGQVKTGLLADLVAVEGDPTKDIRTVRKVRWVMKGGAIAVERR</sequence>
<dbReference type="Pfam" id="PF01979">
    <property type="entry name" value="Amidohydro_1"/>
    <property type="match status" value="1"/>
</dbReference>
<name>A0A0H4XHP1_9BACT</name>
<protein>
    <submittedName>
        <fullName evidence="3">Xaa-Pro dipeptidase</fullName>
    </submittedName>
</protein>
<evidence type="ECO:0000259" key="2">
    <source>
        <dbReference type="Pfam" id="PF01979"/>
    </source>
</evidence>
<organism evidence="3 4">
    <name type="scientific">Pseudomyxococcus hansupus</name>
    <dbReference type="NCBI Taxonomy" id="1297742"/>
    <lineage>
        <taxon>Bacteria</taxon>
        <taxon>Pseudomonadati</taxon>
        <taxon>Myxococcota</taxon>
        <taxon>Myxococcia</taxon>
        <taxon>Myxococcales</taxon>
        <taxon>Cystobacterineae</taxon>
        <taxon>Myxococcaceae</taxon>
        <taxon>Pseudomyxococcus</taxon>
    </lineage>
</organism>
<dbReference type="OrthoDB" id="9782972at2"/>
<gene>
    <name evidence="3" type="ORF">A176_004669</name>
</gene>
<dbReference type="GO" id="GO:0016810">
    <property type="term" value="F:hydrolase activity, acting on carbon-nitrogen (but not peptide) bonds"/>
    <property type="evidence" value="ECO:0007669"/>
    <property type="project" value="InterPro"/>
</dbReference>
<dbReference type="PATRIC" id="fig|1297742.4.peg.4715"/>
<dbReference type="AlphaFoldDB" id="A0A0H4XHP1"/>
<dbReference type="Proteomes" id="UP000009026">
    <property type="component" value="Chromosome"/>
</dbReference>
<dbReference type="InterPro" id="IPR057744">
    <property type="entry name" value="OTAase-like"/>
</dbReference>
<dbReference type="CDD" id="cd01299">
    <property type="entry name" value="Met_dep_hydrolase_A"/>
    <property type="match status" value="1"/>
</dbReference>
<evidence type="ECO:0000256" key="1">
    <source>
        <dbReference type="SAM" id="SignalP"/>
    </source>
</evidence>
<dbReference type="Gene3D" id="3.20.20.140">
    <property type="entry name" value="Metal-dependent hydrolases"/>
    <property type="match status" value="1"/>
</dbReference>
<dbReference type="InterPro" id="IPR032466">
    <property type="entry name" value="Metal_Hydrolase"/>
</dbReference>
<accession>A0A0H4XHP1</accession>
<evidence type="ECO:0000313" key="3">
    <source>
        <dbReference type="EMBL" id="AKQ67757.1"/>
    </source>
</evidence>
<evidence type="ECO:0000313" key="4">
    <source>
        <dbReference type="Proteomes" id="UP000009026"/>
    </source>
</evidence>
<feature type="domain" description="Amidohydrolase-related" evidence="2">
    <location>
        <begin position="81"/>
        <end position="422"/>
    </location>
</feature>
<dbReference type="SUPFAM" id="SSF51556">
    <property type="entry name" value="Metallo-dependent hydrolases"/>
    <property type="match status" value="1"/>
</dbReference>
<dbReference type="PANTHER" id="PTHR43135">
    <property type="entry name" value="ALPHA-D-RIBOSE 1-METHYLPHOSPHONATE 5-TRIPHOSPHATE DIPHOSPHATASE"/>
    <property type="match status" value="1"/>
</dbReference>
<feature type="signal peptide" evidence="1">
    <location>
        <begin position="1"/>
        <end position="17"/>
    </location>
</feature>
<dbReference type="InterPro" id="IPR011059">
    <property type="entry name" value="Metal-dep_hydrolase_composite"/>
</dbReference>
<dbReference type="SUPFAM" id="SSF51338">
    <property type="entry name" value="Composite domain of metallo-dependent hydrolases"/>
    <property type="match status" value="1"/>
</dbReference>
<dbReference type="PANTHER" id="PTHR43135:SF3">
    <property type="entry name" value="ALPHA-D-RIBOSE 1-METHYLPHOSPHONATE 5-TRIPHOSPHATE DIPHOSPHATASE"/>
    <property type="match status" value="1"/>
</dbReference>
<keyword evidence="4" id="KW-1185">Reference proteome</keyword>
<dbReference type="KEGG" id="mym:A176_004669"/>
<dbReference type="InterPro" id="IPR006680">
    <property type="entry name" value="Amidohydro-rel"/>
</dbReference>
<reference evidence="3 4" key="1">
    <citation type="journal article" date="2016" name="PLoS ONE">
        <title>Complete Genome Sequence and Comparative Genomics of a Novel Myxobacterium Myxococcus hansupus.</title>
        <authorList>
            <person name="Sharma G."/>
            <person name="Narwani T."/>
            <person name="Subramanian S."/>
        </authorList>
    </citation>
    <scope>NUCLEOTIDE SEQUENCE [LARGE SCALE GENOMIC DNA]</scope>
    <source>
        <strain evidence="4">mixupus</strain>
    </source>
</reference>